<evidence type="ECO:0000256" key="2">
    <source>
        <dbReference type="SAM" id="MobiDB-lite"/>
    </source>
</evidence>
<keyword evidence="1" id="KW-0175">Coiled coil</keyword>
<dbReference type="EMBL" id="KN831783">
    <property type="protein sequence ID" value="KIM40294.1"/>
    <property type="molecule type" value="Genomic_DNA"/>
</dbReference>
<keyword evidence="4" id="KW-1185">Reference proteome</keyword>
<feature type="compositionally biased region" description="Low complexity" evidence="2">
    <location>
        <begin position="128"/>
        <end position="139"/>
    </location>
</feature>
<evidence type="ECO:0000256" key="1">
    <source>
        <dbReference type="SAM" id="Coils"/>
    </source>
</evidence>
<organism evidence="3 4">
    <name type="scientific">Hebeloma cylindrosporum</name>
    <dbReference type="NCBI Taxonomy" id="76867"/>
    <lineage>
        <taxon>Eukaryota</taxon>
        <taxon>Fungi</taxon>
        <taxon>Dikarya</taxon>
        <taxon>Basidiomycota</taxon>
        <taxon>Agaricomycotina</taxon>
        <taxon>Agaricomycetes</taxon>
        <taxon>Agaricomycetidae</taxon>
        <taxon>Agaricales</taxon>
        <taxon>Agaricineae</taxon>
        <taxon>Hymenogastraceae</taxon>
        <taxon>Hebeloma</taxon>
    </lineage>
</organism>
<evidence type="ECO:0000313" key="3">
    <source>
        <dbReference type="EMBL" id="KIM40294.1"/>
    </source>
</evidence>
<evidence type="ECO:0000313" key="4">
    <source>
        <dbReference type="Proteomes" id="UP000053424"/>
    </source>
</evidence>
<feature type="region of interest" description="Disordered" evidence="2">
    <location>
        <begin position="88"/>
        <end position="155"/>
    </location>
</feature>
<sequence>MPRAKKGGSTRYSRDTLEQLTRTQIQQIAKTQGVKANGKTAAIINELLSRQSPRRLGTPETDIIHVEEDGIAHKLIPEVEVIKEEPVAVSPSRLEQGPVQMTVNTPGNNPLTSSNRRCTPYPPRRRSSYTTGSSSDSGPSRPPTPPHVPFQTNEQHVRIARRQLKRWNDERVALEDELAEHSNALQYALQELKEGQTEIHERGWRRAIIEKNIVARMKEVRPYWDGTPFMKKPEQEKWKAFVAENWEPSIQKFLGRLEEDSVASTISGEDEAVGFEIEGDEGDEHDGDEHGEIVL</sequence>
<protein>
    <submittedName>
        <fullName evidence="3">Uncharacterized protein</fullName>
    </submittedName>
</protein>
<name>A0A0C3C7U6_HEBCY</name>
<reference evidence="4" key="2">
    <citation type="submission" date="2015-01" db="EMBL/GenBank/DDBJ databases">
        <title>Evolutionary Origins and Diversification of the Mycorrhizal Mutualists.</title>
        <authorList>
            <consortium name="DOE Joint Genome Institute"/>
            <consortium name="Mycorrhizal Genomics Consortium"/>
            <person name="Kohler A."/>
            <person name="Kuo A."/>
            <person name="Nagy L.G."/>
            <person name="Floudas D."/>
            <person name="Copeland A."/>
            <person name="Barry K.W."/>
            <person name="Cichocki N."/>
            <person name="Veneault-Fourrey C."/>
            <person name="LaButti K."/>
            <person name="Lindquist E.A."/>
            <person name="Lipzen A."/>
            <person name="Lundell T."/>
            <person name="Morin E."/>
            <person name="Murat C."/>
            <person name="Riley R."/>
            <person name="Ohm R."/>
            <person name="Sun H."/>
            <person name="Tunlid A."/>
            <person name="Henrissat B."/>
            <person name="Grigoriev I.V."/>
            <person name="Hibbett D.S."/>
            <person name="Martin F."/>
        </authorList>
    </citation>
    <scope>NUCLEOTIDE SEQUENCE [LARGE SCALE GENOMIC DNA]</scope>
    <source>
        <strain evidence="4">h7</strain>
    </source>
</reference>
<feature type="coiled-coil region" evidence="1">
    <location>
        <begin position="157"/>
        <end position="191"/>
    </location>
</feature>
<dbReference type="Proteomes" id="UP000053424">
    <property type="component" value="Unassembled WGS sequence"/>
</dbReference>
<dbReference type="OrthoDB" id="3270863at2759"/>
<accession>A0A0C3C7U6</accession>
<reference evidence="3 4" key="1">
    <citation type="submission" date="2014-04" db="EMBL/GenBank/DDBJ databases">
        <authorList>
            <consortium name="DOE Joint Genome Institute"/>
            <person name="Kuo A."/>
            <person name="Gay G."/>
            <person name="Dore J."/>
            <person name="Kohler A."/>
            <person name="Nagy L.G."/>
            <person name="Floudas D."/>
            <person name="Copeland A."/>
            <person name="Barry K.W."/>
            <person name="Cichocki N."/>
            <person name="Veneault-Fourrey C."/>
            <person name="LaButti K."/>
            <person name="Lindquist E.A."/>
            <person name="Lipzen A."/>
            <person name="Lundell T."/>
            <person name="Morin E."/>
            <person name="Murat C."/>
            <person name="Sun H."/>
            <person name="Tunlid A."/>
            <person name="Henrissat B."/>
            <person name="Grigoriev I.V."/>
            <person name="Hibbett D.S."/>
            <person name="Martin F."/>
            <person name="Nordberg H.P."/>
            <person name="Cantor M.N."/>
            <person name="Hua S.X."/>
        </authorList>
    </citation>
    <scope>NUCLEOTIDE SEQUENCE [LARGE SCALE GENOMIC DNA]</scope>
    <source>
        <strain evidence="4">h7</strain>
    </source>
</reference>
<gene>
    <name evidence="3" type="ORF">M413DRAFT_176325</name>
</gene>
<feature type="compositionally biased region" description="Polar residues" evidence="2">
    <location>
        <begin position="99"/>
        <end position="117"/>
    </location>
</feature>
<dbReference type="HOGENOM" id="CLU_943522_0_0_1"/>
<dbReference type="AlphaFoldDB" id="A0A0C3C7U6"/>
<proteinExistence type="predicted"/>